<dbReference type="InterPro" id="IPR052919">
    <property type="entry name" value="TA_system_RNase"/>
</dbReference>
<feature type="domain" description="PIN" evidence="1">
    <location>
        <begin position="3"/>
        <end position="123"/>
    </location>
</feature>
<name>A0A1F6APK8_9BACT</name>
<dbReference type="InterPro" id="IPR002716">
    <property type="entry name" value="PIN_dom"/>
</dbReference>
<organism evidence="2 3">
    <name type="scientific">Candidatus Gottesmanbacteria bacterium RIFCSPLOWO2_01_FULL_39_12b</name>
    <dbReference type="NCBI Taxonomy" id="1798388"/>
    <lineage>
        <taxon>Bacteria</taxon>
        <taxon>Candidatus Gottesmaniibacteriota</taxon>
    </lineage>
</organism>
<dbReference type="AlphaFoldDB" id="A0A1F6APK8"/>
<evidence type="ECO:0000313" key="2">
    <source>
        <dbReference type="EMBL" id="OGG26423.1"/>
    </source>
</evidence>
<dbReference type="SUPFAM" id="SSF88723">
    <property type="entry name" value="PIN domain-like"/>
    <property type="match status" value="1"/>
</dbReference>
<gene>
    <name evidence="2" type="ORF">A2960_06105</name>
</gene>
<dbReference type="PANTHER" id="PTHR36173">
    <property type="entry name" value="RIBONUCLEASE VAPC16-RELATED"/>
    <property type="match status" value="1"/>
</dbReference>
<comment type="caution">
    <text evidence="2">The sequence shown here is derived from an EMBL/GenBank/DDBJ whole genome shotgun (WGS) entry which is preliminary data.</text>
</comment>
<accession>A0A1F6APK8</accession>
<dbReference type="InterPro" id="IPR029060">
    <property type="entry name" value="PIN-like_dom_sf"/>
</dbReference>
<evidence type="ECO:0000259" key="1">
    <source>
        <dbReference type="Pfam" id="PF01850"/>
    </source>
</evidence>
<sequence length="129" mass="14992">MEVVIDTHALIWYLTADKKLSKKAKHIIEEAIKDKRRLIVSVMVLLEVLVLVEKKKLKFTWEEFNHQISEFPNLIIYPIGLDVLEVMKNVGEILELHDRILVATAIIHKAVIISRDPEISSVREVETIW</sequence>
<dbReference type="EMBL" id="MFJR01000009">
    <property type="protein sequence ID" value="OGG26423.1"/>
    <property type="molecule type" value="Genomic_DNA"/>
</dbReference>
<dbReference type="Gene3D" id="3.40.50.1010">
    <property type="entry name" value="5'-nuclease"/>
    <property type="match status" value="1"/>
</dbReference>
<dbReference type="PANTHER" id="PTHR36173:SF2">
    <property type="entry name" value="RIBONUCLEASE VAPC16"/>
    <property type="match status" value="1"/>
</dbReference>
<protein>
    <recommendedName>
        <fullName evidence="1">PIN domain-containing protein</fullName>
    </recommendedName>
</protein>
<dbReference type="Pfam" id="PF01850">
    <property type="entry name" value="PIN"/>
    <property type="match status" value="1"/>
</dbReference>
<evidence type="ECO:0000313" key="3">
    <source>
        <dbReference type="Proteomes" id="UP000176609"/>
    </source>
</evidence>
<proteinExistence type="predicted"/>
<dbReference type="Proteomes" id="UP000176609">
    <property type="component" value="Unassembled WGS sequence"/>
</dbReference>
<reference evidence="2 3" key="1">
    <citation type="journal article" date="2016" name="Nat. Commun.">
        <title>Thousands of microbial genomes shed light on interconnected biogeochemical processes in an aquifer system.</title>
        <authorList>
            <person name="Anantharaman K."/>
            <person name="Brown C.T."/>
            <person name="Hug L.A."/>
            <person name="Sharon I."/>
            <person name="Castelle C.J."/>
            <person name="Probst A.J."/>
            <person name="Thomas B.C."/>
            <person name="Singh A."/>
            <person name="Wilkins M.J."/>
            <person name="Karaoz U."/>
            <person name="Brodie E.L."/>
            <person name="Williams K.H."/>
            <person name="Hubbard S.S."/>
            <person name="Banfield J.F."/>
        </authorList>
    </citation>
    <scope>NUCLEOTIDE SEQUENCE [LARGE SCALE GENOMIC DNA]</scope>
</reference>